<feature type="transmembrane region" description="Helical" evidence="1">
    <location>
        <begin position="33"/>
        <end position="58"/>
    </location>
</feature>
<organism evidence="2 3">
    <name type="scientific">Theobroma cacao</name>
    <name type="common">Cacao</name>
    <name type="synonym">Cocoa</name>
    <dbReference type="NCBI Taxonomy" id="3641"/>
    <lineage>
        <taxon>Eukaryota</taxon>
        <taxon>Viridiplantae</taxon>
        <taxon>Streptophyta</taxon>
        <taxon>Embryophyta</taxon>
        <taxon>Tracheophyta</taxon>
        <taxon>Spermatophyta</taxon>
        <taxon>Magnoliopsida</taxon>
        <taxon>eudicotyledons</taxon>
        <taxon>Gunneridae</taxon>
        <taxon>Pentapetalae</taxon>
        <taxon>rosids</taxon>
        <taxon>malvids</taxon>
        <taxon>Malvales</taxon>
        <taxon>Malvaceae</taxon>
        <taxon>Byttnerioideae</taxon>
        <taxon>Theobroma</taxon>
    </lineage>
</organism>
<keyword evidence="3" id="KW-1185">Reference proteome</keyword>
<keyword evidence="1" id="KW-1133">Transmembrane helix</keyword>
<evidence type="ECO:0000313" key="3">
    <source>
        <dbReference type="Proteomes" id="UP000026915"/>
    </source>
</evidence>
<protein>
    <submittedName>
        <fullName evidence="2">Uncharacterized protein</fullName>
    </submittedName>
</protein>
<name>A0A061EWA7_THECC</name>
<sequence length="107" mass="11838">MLLVLLSIRIIPVLLRLIFLSTAQCTGDFFSFLLDSCILLCMIRLAVQGYFCCCFVPLDLFFGFLRFSNLLCLLGGCTFCFGGSLGDLAAADHVFRYLQTPFMVVGG</sequence>
<dbReference type="EMBL" id="CM001883">
    <property type="protein sequence ID" value="EOY09375.1"/>
    <property type="molecule type" value="Genomic_DNA"/>
</dbReference>
<evidence type="ECO:0000313" key="2">
    <source>
        <dbReference type="EMBL" id="EOY09375.1"/>
    </source>
</evidence>
<keyword evidence="1" id="KW-0472">Membrane</keyword>
<reference evidence="2 3" key="1">
    <citation type="journal article" date="2013" name="Genome Biol.">
        <title>The genome sequence of the most widely cultivated cacao type and its use to identify candidate genes regulating pod color.</title>
        <authorList>
            <person name="Motamayor J.C."/>
            <person name="Mockaitis K."/>
            <person name="Schmutz J."/>
            <person name="Haiminen N."/>
            <person name="Iii D.L."/>
            <person name="Cornejo O."/>
            <person name="Findley S.D."/>
            <person name="Zheng P."/>
            <person name="Utro F."/>
            <person name="Royaert S."/>
            <person name="Saski C."/>
            <person name="Jenkins J."/>
            <person name="Podicheti R."/>
            <person name="Zhao M."/>
            <person name="Scheffler B.E."/>
            <person name="Stack J.C."/>
            <person name="Feltus F.A."/>
            <person name="Mustiga G.M."/>
            <person name="Amores F."/>
            <person name="Phillips W."/>
            <person name="Marelli J.P."/>
            <person name="May G.D."/>
            <person name="Shapiro H."/>
            <person name="Ma J."/>
            <person name="Bustamante C.D."/>
            <person name="Schnell R.J."/>
            <person name="Main D."/>
            <person name="Gilbert D."/>
            <person name="Parida L."/>
            <person name="Kuhn D.N."/>
        </authorList>
    </citation>
    <scope>NUCLEOTIDE SEQUENCE [LARGE SCALE GENOMIC DNA]</scope>
    <source>
        <strain evidence="3">cv. Matina 1-6</strain>
    </source>
</reference>
<dbReference type="Proteomes" id="UP000026915">
    <property type="component" value="Chromosome 5"/>
</dbReference>
<evidence type="ECO:0000256" key="1">
    <source>
        <dbReference type="SAM" id="Phobius"/>
    </source>
</evidence>
<accession>A0A061EWA7</accession>
<dbReference type="HOGENOM" id="CLU_2214771_0_0_1"/>
<keyword evidence="1" id="KW-0812">Transmembrane</keyword>
<dbReference type="AlphaFoldDB" id="A0A061EWA7"/>
<proteinExistence type="predicted"/>
<dbReference type="Gramene" id="EOY09375">
    <property type="protein sequence ID" value="EOY09375"/>
    <property type="gene ID" value="TCM_024810"/>
</dbReference>
<gene>
    <name evidence="2" type="ORF">TCM_024810</name>
</gene>
<feature type="transmembrane region" description="Helical" evidence="1">
    <location>
        <begin position="70"/>
        <end position="91"/>
    </location>
</feature>
<dbReference type="InParanoid" id="A0A061EWA7"/>